<sequence length="93" mass="11066">LDVDYDASSGNYTFERNTETLSFRNPDFSFMQFRSNLVFRWEYKLGSTLYVVWSHNRSGWESVYNPVRDITGDLFGIKGDHIFMVKLNFWFSV</sequence>
<reference evidence="1" key="1">
    <citation type="journal article" date="2014" name="Front. Microbiol.">
        <title>High frequency of phylogenetically diverse reductive dehalogenase-homologous genes in deep subseafloor sedimentary metagenomes.</title>
        <authorList>
            <person name="Kawai M."/>
            <person name="Futagami T."/>
            <person name="Toyoda A."/>
            <person name="Takaki Y."/>
            <person name="Nishi S."/>
            <person name="Hori S."/>
            <person name="Arai W."/>
            <person name="Tsubouchi T."/>
            <person name="Morono Y."/>
            <person name="Uchiyama I."/>
            <person name="Ito T."/>
            <person name="Fujiyama A."/>
            <person name="Inagaki F."/>
            <person name="Takami H."/>
        </authorList>
    </citation>
    <scope>NUCLEOTIDE SEQUENCE</scope>
    <source>
        <strain evidence="1">Expedition CK06-06</strain>
    </source>
</reference>
<feature type="non-terminal residue" evidence="1">
    <location>
        <position position="1"/>
    </location>
</feature>
<protein>
    <recommendedName>
        <fullName evidence="2">Hydrolase</fullName>
    </recommendedName>
</protein>
<proteinExistence type="predicted"/>
<evidence type="ECO:0008006" key="2">
    <source>
        <dbReference type="Google" id="ProtNLM"/>
    </source>
</evidence>
<organism evidence="1">
    <name type="scientific">marine sediment metagenome</name>
    <dbReference type="NCBI Taxonomy" id="412755"/>
    <lineage>
        <taxon>unclassified sequences</taxon>
        <taxon>metagenomes</taxon>
        <taxon>ecological metagenomes</taxon>
    </lineage>
</organism>
<evidence type="ECO:0000313" key="1">
    <source>
        <dbReference type="EMBL" id="GAI79602.1"/>
    </source>
</evidence>
<dbReference type="AlphaFoldDB" id="X1RFV4"/>
<gene>
    <name evidence="1" type="ORF">S12H4_24603</name>
</gene>
<dbReference type="EMBL" id="BARW01013408">
    <property type="protein sequence ID" value="GAI79602.1"/>
    <property type="molecule type" value="Genomic_DNA"/>
</dbReference>
<name>X1RFV4_9ZZZZ</name>
<comment type="caution">
    <text evidence="1">The sequence shown here is derived from an EMBL/GenBank/DDBJ whole genome shotgun (WGS) entry which is preliminary data.</text>
</comment>
<accession>X1RFV4</accession>